<dbReference type="Gene3D" id="2.10.25.10">
    <property type="entry name" value="Laminin"/>
    <property type="match status" value="1"/>
</dbReference>
<dbReference type="SMART" id="SM00181">
    <property type="entry name" value="EGF"/>
    <property type="match status" value="1"/>
</dbReference>
<evidence type="ECO:0000256" key="3">
    <source>
        <dbReference type="PROSITE-ProRule" id="PRU00076"/>
    </source>
</evidence>
<feature type="disulfide bond" evidence="3">
    <location>
        <begin position="203"/>
        <end position="212"/>
    </location>
</feature>
<dbReference type="OrthoDB" id="10598085at2759"/>
<dbReference type="InParanoid" id="A0A7M7HKQ1"/>
<dbReference type="AlphaFoldDB" id="A0A7M7HKQ1"/>
<dbReference type="Gene3D" id="2.60.120.290">
    <property type="entry name" value="Spermadhesin, CUB domain"/>
    <property type="match status" value="1"/>
</dbReference>
<dbReference type="GeneID" id="100891039"/>
<name>A0A7M7HKQ1_STRPU</name>
<keyword evidence="1" id="KW-0677">Repeat</keyword>
<dbReference type="KEGG" id="spu:100891039"/>
<dbReference type="SMART" id="SM00042">
    <property type="entry name" value="CUB"/>
    <property type="match status" value="1"/>
</dbReference>
<accession>A0A7M7HKQ1</accession>
<feature type="compositionally biased region" description="Acidic residues" evidence="4">
    <location>
        <begin position="407"/>
        <end position="423"/>
    </location>
</feature>
<evidence type="ECO:0000256" key="4">
    <source>
        <dbReference type="SAM" id="MobiDB-lite"/>
    </source>
</evidence>
<dbReference type="PROSITE" id="PS01186">
    <property type="entry name" value="EGF_2"/>
    <property type="match status" value="1"/>
</dbReference>
<protein>
    <submittedName>
        <fullName evidence="8">Uncharacterized protein</fullName>
    </submittedName>
</protein>
<keyword evidence="5" id="KW-0472">Membrane</keyword>
<dbReference type="PANTHER" id="PTHR24251">
    <property type="entry name" value="OVOCHYMASE-RELATED"/>
    <property type="match status" value="1"/>
</dbReference>
<dbReference type="EnsemblMetazoa" id="XM_011677981">
    <property type="protein sequence ID" value="XP_011676283"/>
    <property type="gene ID" value="LOC100891039"/>
</dbReference>
<reference evidence="9" key="1">
    <citation type="submission" date="2015-02" db="EMBL/GenBank/DDBJ databases">
        <title>Genome sequencing for Strongylocentrotus purpuratus.</title>
        <authorList>
            <person name="Murali S."/>
            <person name="Liu Y."/>
            <person name="Vee V."/>
            <person name="English A."/>
            <person name="Wang M."/>
            <person name="Skinner E."/>
            <person name="Han Y."/>
            <person name="Muzny D.M."/>
            <person name="Worley K.C."/>
            <person name="Gibbs R.A."/>
        </authorList>
    </citation>
    <scope>NUCLEOTIDE SEQUENCE</scope>
</reference>
<comment type="caution">
    <text evidence="3">Lacks conserved residue(s) required for the propagation of feature annotation.</text>
</comment>
<dbReference type="OMA" id="VETWIIV"/>
<proteinExistence type="predicted"/>
<feature type="domain" description="CUB" evidence="6">
    <location>
        <begin position="65"/>
        <end position="177"/>
    </location>
</feature>
<dbReference type="Pfam" id="PF00431">
    <property type="entry name" value="CUB"/>
    <property type="match status" value="1"/>
</dbReference>
<dbReference type="InterPro" id="IPR035914">
    <property type="entry name" value="Sperma_CUB_dom_sf"/>
</dbReference>
<feature type="region of interest" description="Disordered" evidence="4">
    <location>
        <begin position="403"/>
        <end position="508"/>
    </location>
</feature>
<keyword evidence="5" id="KW-0812">Transmembrane</keyword>
<dbReference type="SUPFAM" id="SSF49854">
    <property type="entry name" value="Spermadhesin, CUB domain"/>
    <property type="match status" value="1"/>
</dbReference>
<evidence type="ECO:0000259" key="6">
    <source>
        <dbReference type="PROSITE" id="PS01180"/>
    </source>
</evidence>
<sequence length="535" mass="58745">MFFSSFSPSFHSSFSLPPSSSSSSLSSSLLYSSFSSRTLEPFVPMMTSSVSTETAMPTLQTVIDCGGLIYFASTDLLTIESPNYPNPYPPNLHCLWSVHGTQGSTIKGTFISFHLHTSSASLAVYDRLGDDDATRILSATGFVIPPSFTASQAINVVFTTGPITQQSGGFSLVLVLTAVCSPTVCHNDGACLETSEGIVYCVCQPGFTGITCESRESETISNNNLSSTGSLHVETWAIVLISVVVILLVILAIVVWLVHHRQPCRGPIVADYHAWQLHKISAIPAMGPDSQTSSPRDDTNIEPTPMIRRKDPSPIARIAPIHSESDIEPTLNSADRGRLGDIDGSPWLPTRRMFRHIKWNSSHSPNHSYKIAQSLNPSDDDAMNDTVLETMLDKKEVYHPDFHIDFNDDEDEDDVENDDEIGNEDGVINDSKIEKEHEVETDDDVGNDNVESNDDVENDDVNNDHAEYVVNDDDVDDKEEDVDGDAKDDASSMGLDVDGDAKDDTSSMGLDEFMIDMLRKKDEETEKIEHTLTRL</sequence>
<dbReference type="Proteomes" id="UP000007110">
    <property type="component" value="Unassembled WGS sequence"/>
</dbReference>
<evidence type="ECO:0000259" key="7">
    <source>
        <dbReference type="PROSITE" id="PS50026"/>
    </source>
</evidence>
<keyword evidence="2 3" id="KW-1015">Disulfide bond</keyword>
<evidence type="ECO:0000313" key="8">
    <source>
        <dbReference type="EnsemblMetazoa" id="XP_011676283"/>
    </source>
</evidence>
<dbReference type="SUPFAM" id="SSF57196">
    <property type="entry name" value="EGF/Laminin"/>
    <property type="match status" value="1"/>
</dbReference>
<evidence type="ECO:0000256" key="2">
    <source>
        <dbReference type="ARBA" id="ARBA00023157"/>
    </source>
</evidence>
<evidence type="ECO:0000256" key="5">
    <source>
        <dbReference type="SAM" id="Phobius"/>
    </source>
</evidence>
<dbReference type="Pfam" id="PF00008">
    <property type="entry name" value="EGF"/>
    <property type="match status" value="1"/>
</dbReference>
<dbReference type="PROSITE" id="PS50026">
    <property type="entry name" value="EGF_3"/>
    <property type="match status" value="1"/>
</dbReference>
<feature type="compositionally biased region" description="Acidic residues" evidence="4">
    <location>
        <begin position="470"/>
        <end position="483"/>
    </location>
</feature>
<evidence type="ECO:0000256" key="1">
    <source>
        <dbReference type="ARBA" id="ARBA00022737"/>
    </source>
</evidence>
<dbReference type="InterPro" id="IPR000742">
    <property type="entry name" value="EGF"/>
</dbReference>
<dbReference type="CDD" id="cd00041">
    <property type="entry name" value="CUB"/>
    <property type="match status" value="1"/>
</dbReference>
<dbReference type="CDD" id="cd00054">
    <property type="entry name" value="EGF_CA"/>
    <property type="match status" value="1"/>
</dbReference>
<feature type="region of interest" description="Disordered" evidence="4">
    <location>
        <begin position="1"/>
        <end position="23"/>
    </location>
</feature>
<feature type="region of interest" description="Disordered" evidence="4">
    <location>
        <begin position="286"/>
        <end position="310"/>
    </location>
</feature>
<organism evidence="8 9">
    <name type="scientific">Strongylocentrotus purpuratus</name>
    <name type="common">Purple sea urchin</name>
    <dbReference type="NCBI Taxonomy" id="7668"/>
    <lineage>
        <taxon>Eukaryota</taxon>
        <taxon>Metazoa</taxon>
        <taxon>Echinodermata</taxon>
        <taxon>Eleutherozoa</taxon>
        <taxon>Echinozoa</taxon>
        <taxon>Echinoidea</taxon>
        <taxon>Euechinoidea</taxon>
        <taxon>Echinacea</taxon>
        <taxon>Camarodonta</taxon>
        <taxon>Echinidea</taxon>
        <taxon>Strongylocentrotidae</taxon>
        <taxon>Strongylocentrotus</taxon>
    </lineage>
</organism>
<keyword evidence="3" id="KW-0245">EGF-like domain</keyword>
<dbReference type="PROSITE" id="PS00022">
    <property type="entry name" value="EGF_1"/>
    <property type="match status" value="1"/>
</dbReference>
<evidence type="ECO:0000313" key="9">
    <source>
        <dbReference type="Proteomes" id="UP000007110"/>
    </source>
</evidence>
<dbReference type="PROSITE" id="PS01180">
    <property type="entry name" value="CUB"/>
    <property type="match status" value="1"/>
</dbReference>
<feature type="transmembrane region" description="Helical" evidence="5">
    <location>
        <begin position="236"/>
        <end position="258"/>
    </location>
</feature>
<feature type="domain" description="EGF-like" evidence="7">
    <location>
        <begin position="176"/>
        <end position="213"/>
    </location>
</feature>
<dbReference type="InterPro" id="IPR000859">
    <property type="entry name" value="CUB_dom"/>
</dbReference>
<feature type="compositionally biased region" description="Acidic residues" evidence="4">
    <location>
        <begin position="439"/>
        <end position="461"/>
    </location>
</feature>
<reference evidence="8" key="2">
    <citation type="submission" date="2021-01" db="UniProtKB">
        <authorList>
            <consortium name="EnsemblMetazoa"/>
        </authorList>
    </citation>
    <scope>IDENTIFICATION</scope>
</reference>
<keyword evidence="9" id="KW-1185">Reference proteome</keyword>
<keyword evidence="5" id="KW-1133">Transmembrane helix</keyword>
<dbReference type="RefSeq" id="XP_011676283.2">
    <property type="nucleotide sequence ID" value="XM_011677981.2"/>
</dbReference>